<sequence>MDQIRNTIKRHEALFKEQVQALHKLYNIQKSAMLEIGRIHSHAQILACNSRSFLLADDRYGGSVLDGKHLRPSYATGQAYKDESLNLSLHPFYALDHKGCGSSRMDSRGVETLQTAQSKPIRNFDLEKLPEEYMDESENHIGPNNSKMLDGNSFLVKRTSNTDEDSSVGANLSVIQVDSPSLKQTYPETNLRVLSVNGQEIIQKFFQECTIENKTSQDFQRIYLPAVGKSAYQDARHIEKQTLLHQGSLNFMTPTCNPVNSGPEKVPEQANDLIVEGLFPKNPAICSQGSSTLPYSKGLLNQRPLSLKSISVSGNQDLNSFPLTSQTSTDSEDENPNDSDNGSNSIQSQYTKSCKDKDISIGLKDTPGLGDACCEAVQASKGGEETVQSECEEAPHVIKDGFDPLLSSTLSGSETKQIDHSMCTNSKSTTVASSEKPDIVREGNEQYLKDKSAVCETCENIAAEILLSMAPCTSQVDHQLPGTQTKAELLNFSNDNKWNPCQRSHANNFQGGGGASESIKWPKTVNRRSTRRRPR</sequence>
<feature type="region of interest" description="Disordered" evidence="1">
    <location>
        <begin position="502"/>
        <end position="535"/>
    </location>
</feature>
<proteinExistence type="predicted"/>
<dbReference type="PANTHER" id="PTHR33167">
    <property type="entry name" value="TRANSCRIPTION FACTOR, PUTATIVE (DUF863)-RELATED"/>
    <property type="match status" value="1"/>
</dbReference>
<gene>
    <name evidence="2" type="ORF">FH972_013075</name>
</gene>
<dbReference type="PANTHER" id="PTHR33167:SF4">
    <property type="entry name" value="TRANSCRIPTION FACTOR, PUTATIVE (DUF863)-RELATED"/>
    <property type="match status" value="1"/>
</dbReference>
<keyword evidence="3" id="KW-1185">Reference proteome</keyword>
<evidence type="ECO:0000256" key="1">
    <source>
        <dbReference type="SAM" id="MobiDB-lite"/>
    </source>
</evidence>
<organism evidence="2 3">
    <name type="scientific">Carpinus fangiana</name>
    <dbReference type="NCBI Taxonomy" id="176857"/>
    <lineage>
        <taxon>Eukaryota</taxon>
        <taxon>Viridiplantae</taxon>
        <taxon>Streptophyta</taxon>
        <taxon>Embryophyta</taxon>
        <taxon>Tracheophyta</taxon>
        <taxon>Spermatophyta</taxon>
        <taxon>Magnoliopsida</taxon>
        <taxon>eudicotyledons</taxon>
        <taxon>Gunneridae</taxon>
        <taxon>Pentapetalae</taxon>
        <taxon>rosids</taxon>
        <taxon>fabids</taxon>
        <taxon>Fagales</taxon>
        <taxon>Betulaceae</taxon>
        <taxon>Carpinus</taxon>
    </lineage>
</organism>
<name>A0A5N6R5K8_9ROSI</name>
<dbReference type="OrthoDB" id="1928288at2759"/>
<feature type="compositionally biased region" description="Polar residues" evidence="1">
    <location>
        <begin position="318"/>
        <end position="329"/>
    </location>
</feature>
<dbReference type="AlphaFoldDB" id="A0A5N6R5K8"/>
<evidence type="ECO:0000313" key="2">
    <source>
        <dbReference type="EMBL" id="KAE8056289.1"/>
    </source>
</evidence>
<evidence type="ECO:0000313" key="3">
    <source>
        <dbReference type="Proteomes" id="UP000327013"/>
    </source>
</evidence>
<dbReference type="Proteomes" id="UP000327013">
    <property type="component" value="Chromosome 5"/>
</dbReference>
<dbReference type="EMBL" id="CM017325">
    <property type="protein sequence ID" value="KAE8056289.1"/>
    <property type="molecule type" value="Genomic_DNA"/>
</dbReference>
<feature type="region of interest" description="Disordered" evidence="1">
    <location>
        <begin position="318"/>
        <end position="351"/>
    </location>
</feature>
<protein>
    <submittedName>
        <fullName evidence="2">Uncharacterized protein</fullName>
    </submittedName>
</protein>
<reference evidence="2 3" key="1">
    <citation type="submission" date="2019-06" db="EMBL/GenBank/DDBJ databases">
        <title>A chromosomal-level reference genome of Carpinus fangiana (Coryloideae, Betulaceae).</title>
        <authorList>
            <person name="Yang X."/>
            <person name="Wang Z."/>
            <person name="Zhang L."/>
            <person name="Hao G."/>
            <person name="Liu J."/>
            <person name="Yang Y."/>
        </authorList>
    </citation>
    <scope>NUCLEOTIDE SEQUENCE [LARGE SCALE GENOMIC DNA]</scope>
    <source>
        <strain evidence="2">Cfa_2016G</strain>
        <tissue evidence="2">Leaf</tissue>
    </source>
</reference>
<feature type="compositionally biased region" description="Basic residues" evidence="1">
    <location>
        <begin position="525"/>
        <end position="535"/>
    </location>
</feature>
<accession>A0A5N6R5K8</accession>